<organism evidence="8 9">
    <name type="scientific">Hypsibius exemplaris</name>
    <name type="common">Freshwater tardigrade</name>
    <dbReference type="NCBI Taxonomy" id="2072580"/>
    <lineage>
        <taxon>Eukaryota</taxon>
        <taxon>Metazoa</taxon>
        <taxon>Ecdysozoa</taxon>
        <taxon>Tardigrada</taxon>
        <taxon>Eutardigrada</taxon>
        <taxon>Parachela</taxon>
        <taxon>Hypsibioidea</taxon>
        <taxon>Hypsibiidae</taxon>
        <taxon>Hypsibius</taxon>
    </lineage>
</organism>
<dbReference type="GO" id="GO:0016491">
    <property type="term" value="F:oxidoreductase activity"/>
    <property type="evidence" value="ECO:0007669"/>
    <property type="project" value="UniProtKB-KW"/>
</dbReference>
<comment type="similarity">
    <text evidence="1">Belongs to the aldo/keto reductase family.</text>
</comment>
<proteinExistence type="inferred from homology"/>
<evidence type="ECO:0000256" key="3">
    <source>
        <dbReference type="ARBA" id="ARBA00023002"/>
    </source>
</evidence>
<evidence type="ECO:0000256" key="5">
    <source>
        <dbReference type="PIRSR" id="PIRSR000097-2"/>
    </source>
</evidence>
<keyword evidence="3" id="KW-0560">Oxidoreductase</keyword>
<evidence type="ECO:0000313" key="9">
    <source>
        <dbReference type="Proteomes" id="UP000192578"/>
    </source>
</evidence>
<feature type="binding site" evidence="5">
    <location>
        <position position="115"/>
    </location>
    <ligand>
        <name>substrate</name>
    </ligand>
</feature>
<sequence>MAPPKIPTVRLASGSNLPVIGLGTWQANPGQVKEAVREAIELGYRHFDCAHIYGNEEEIGEAFAEKIKDGVVKREELFVTSKVWNNSHSTAAVHAALDKTLKALRLDYLDLYIIHWPFGYQEGGPDPSPKDPTGKVIPSDIDYLETYRALEELQKAGKLKNIGLSNFNIEQTRRVVENCSIAPSSNQFEVHVYLQNRELVDYCKSQNIVVVAYSPLGSNERTKSADFIAFPPPLEDAVVKKIADKHKKLPGHVLLKFLLQQDLVVIPKSSNKERLKSNLELFDFTLDKDDLTQLASLDKKGDYRCWTMGRDADHKYYPFDRKYASNPSN</sequence>
<dbReference type="PROSITE" id="PS00063">
    <property type="entry name" value="ALDOKETO_REDUCTASE_3"/>
    <property type="match status" value="1"/>
</dbReference>
<dbReference type="PROSITE" id="PS00798">
    <property type="entry name" value="ALDOKETO_REDUCTASE_1"/>
    <property type="match status" value="1"/>
</dbReference>
<dbReference type="InterPro" id="IPR018170">
    <property type="entry name" value="Aldo/ket_reductase_CS"/>
</dbReference>
<evidence type="ECO:0000256" key="2">
    <source>
        <dbReference type="ARBA" id="ARBA00022857"/>
    </source>
</evidence>
<feature type="domain" description="NADP-dependent oxidoreductase" evidence="7">
    <location>
        <begin position="20"/>
        <end position="298"/>
    </location>
</feature>
<name>A0A1W0XC84_HYPEX</name>
<reference evidence="9" key="1">
    <citation type="submission" date="2017-01" db="EMBL/GenBank/DDBJ databases">
        <title>Comparative genomics of anhydrobiosis in the tardigrade Hypsibius dujardini.</title>
        <authorList>
            <person name="Yoshida Y."/>
            <person name="Koutsovoulos G."/>
            <person name="Laetsch D."/>
            <person name="Stevens L."/>
            <person name="Kumar S."/>
            <person name="Horikawa D."/>
            <person name="Ishino K."/>
            <person name="Komine S."/>
            <person name="Tomita M."/>
            <person name="Blaxter M."/>
            <person name="Arakawa K."/>
        </authorList>
    </citation>
    <scope>NUCLEOTIDE SEQUENCE [LARGE SCALE GENOMIC DNA]</scope>
    <source>
        <strain evidence="9">Z151</strain>
    </source>
</reference>
<dbReference type="Pfam" id="PF00248">
    <property type="entry name" value="Aldo_ket_red"/>
    <property type="match status" value="1"/>
</dbReference>
<dbReference type="Proteomes" id="UP000192578">
    <property type="component" value="Unassembled WGS sequence"/>
</dbReference>
<feature type="site" description="Lowers pKa of active site Tyr" evidence="6">
    <location>
        <position position="82"/>
    </location>
</feature>
<dbReference type="CDD" id="cd19071">
    <property type="entry name" value="AKR_AKR1-5-like"/>
    <property type="match status" value="1"/>
</dbReference>
<evidence type="ECO:0000256" key="6">
    <source>
        <dbReference type="PIRSR" id="PIRSR000097-3"/>
    </source>
</evidence>
<dbReference type="SUPFAM" id="SSF51430">
    <property type="entry name" value="NAD(P)-linked oxidoreductase"/>
    <property type="match status" value="1"/>
</dbReference>
<dbReference type="PANTHER" id="PTHR11732">
    <property type="entry name" value="ALDO/KETO REDUCTASE"/>
    <property type="match status" value="1"/>
</dbReference>
<dbReference type="InterPro" id="IPR023210">
    <property type="entry name" value="NADP_OxRdtase_dom"/>
</dbReference>
<evidence type="ECO:0000313" key="8">
    <source>
        <dbReference type="EMBL" id="OQV25095.1"/>
    </source>
</evidence>
<evidence type="ECO:0000256" key="4">
    <source>
        <dbReference type="PIRSR" id="PIRSR000097-1"/>
    </source>
</evidence>
<dbReference type="OrthoDB" id="416253at2759"/>
<dbReference type="InterPro" id="IPR036812">
    <property type="entry name" value="NAD(P)_OxRdtase_dom_sf"/>
</dbReference>
<dbReference type="InterPro" id="IPR020471">
    <property type="entry name" value="AKR"/>
</dbReference>
<dbReference type="PRINTS" id="PR00069">
    <property type="entry name" value="ALDKETRDTASE"/>
</dbReference>
<evidence type="ECO:0000259" key="7">
    <source>
        <dbReference type="Pfam" id="PF00248"/>
    </source>
</evidence>
<accession>A0A1W0XC84</accession>
<dbReference type="AlphaFoldDB" id="A0A1W0XC84"/>
<comment type="caution">
    <text evidence="8">The sequence shown here is derived from an EMBL/GenBank/DDBJ whole genome shotgun (WGS) entry which is preliminary data.</text>
</comment>
<protein>
    <submittedName>
        <fullName evidence="8">1,5-anhydro-D-fructose reductase</fullName>
    </submittedName>
</protein>
<gene>
    <name evidence="8" type="ORF">BV898_00787</name>
</gene>
<dbReference type="PIRSF" id="PIRSF000097">
    <property type="entry name" value="AKR"/>
    <property type="match status" value="1"/>
</dbReference>
<keyword evidence="9" id="KW-1185">Reference proteome</keyword>
<keyword evidence="2" id="KW-0521">NADP</keyword>
<dbReference type="Gene3D" id="3.20.20.100">
    <property type="entry name" value="NADP-dependent oxidoreductase domain"/>
    <property type="match status" value="1"/>
</dbReference>
<dbReference type="FunFam" id="3.20.20.100:FF:000006">
    <property type="entry name" value="Aldo-keto reductase family 1 member A1"/>
    <property type="match status" value="1"/>
</dbReference>
<feature type="active site" description="Proton donor" evidence="4">
    <location>
        <position position="53"/>
    </location>
</feature>
<evidence type="ECO:0000256" key="1">
    <source>
        <dbReference type="ARBA" id="ARBA00007905"/>
    </source>
</evidence>
<dbReference type="EMBL" id="MTYJ01000003">
    <property type="protein sequence ID" value="OQV25095.1"/>
    <property type="molecule type" value="Genomic_DNA"/>
</dbReference>